<proteinExistence type="predicted"/>
<dbReference type="AlphaFoldDB" id="A0A6H1ZVY8"/>
<dbReference type="EMBL" id="MT144282">
    <property type="protein sequence ID" value="QJA51678.1"/>
    <property type="molecule type" value="Genomic_DNA"/>
</dbReference>
<reference evidence="1" key="1">
    <citation type="submission" date="2020-03" db="EMBL/GenBank/DDBJ databases">
        <title>The deep terrestrial virosphere.</title>
        <authorList>
            <person name="Holmfeldt K."/>
            <person name="Nilsson E."/>
            <person name="Simone D."/>
            <person name="Lopez-Fernandez M."/>
            <person name="Wu X."/>
            <person name="de Brujin I."/>
            <person name="Lundin D."/>
            <person name="Andersson A."/>
            <person name="Bertilsson S."/>
            <person name="Dopson M."/>
        </authorList>
    </citation>
    <scope>NUCLEOTIDE SEQUENCE</scope>
    <source>
        <strain evidence="1">TM448A02252</strain>
        <strain evidence="2">TM448B04017</strain>
    </source>
</reference>
<organism evidence="1">
    <name type="scientific">viral metagenome</name>
    <dbReference type="NCBI Taxonomy" id="1070528"/>
    <lineage>
        <taxon>unclassified sequences</taxon>
        <taxon>metagenomes</taxon>
        <taxon>organismal metagenomes</taxon>
    </lineage>
</organism>
<name>A0A6H1ZVY8_9ZZZZ</name>
<dbReference type="EMBL" id="MT145054">
    <property type="protein sequence ID" value="QJI03057.1"/>
    <property type="molecule type" value="Genomic_DNA"/>
</dbReference>
<evidence type="ECO:0000313" key="2">
    <source>
        <dbReference type="EMBL" id="QJI03057.1"/>
    </source>
</evidence>
<protein>
    <submittedName>
        <fullName evidence="1">Uncharacterized protein</fullName>
    </submittedName>
</protein>
<sequence>MNNTFNPYEDLKYYLETKHSKLWKHLYNTEIKNTYPILFNYFNLSVKGHEKIIDTIKNIERKTGDIIINWENR</sequence>
<evidence type="ECO:0000313" key="1">
    <source>
        <dbReference type="EMBL" id="QJA51678.1"/>
    </source>
</evidence>
<gene>
    <name evidence="1" type="ORF">TM448A02252_0007</name>
    <name evidence="2" type="ORF">TM448B04017_0011</name>
</gene>
<accession>A0A6H1ZVY8</accession>